<dbReference type="Proteomes" id="UP001596353">
    <property type="component" value="Unassembled WGS sequence"/>
</dbReference>
<name>A0ABW2B0Y3_9RHOB</name>
<protein>
    <submittedName>
        <fullName evidence="2">DUF6497 family protein</fullName>
    </submittedName>
</protein>
<proteinExistence type="predicted"/>
<organism evidence="2 3">
    <name type="scientific">Sulfitobacter porphyrae</name>
    <dbReference type="NCBI Taxonomy" id="1246864"/>
    <lineage>
        <taxon>Bacteria</taxon>
        <taxon>Pseudomonadati</taxon>
        <taxon>Pseudomonadota</taxon>
        <taxon>Alphaproteobacteria</taxon>
        <taxon>Rhodobacterales</taxon>
        <taxon>Roseobacteraceae</taxon>
        <taxon>Sulfitobacter</taxon>
    </lineage>
</organism>
<keyword evidence="3" id="KW-1185">Reference proteome</keyword>
<accession>A0ABW2B0Y3</accession>
<dbReference type="EMBL" id="JBHSWG010000001">
    <property type="protein sequence ID" value="MFC6759234.1"/>
    <property type="molecule type" value="Genomic_DNA"/>
</dbReference>
<keyword evidence="1" id="KW-0732">Signal</keyword>
<feature type="signal peptide" evidence="1">
    <location>
        <begin position="1"/>
        <end position="17"/>
    </location>
</feature>
<feature type="chain" id="PRO_5046007361" evidence="1">
    <location>
        <begin position="18"/>
        <end position="126"/>
    </location>
</feature>
<evidence type="ECO:0000313" key="3">
    <source>
        <dbReference type="Proteomes" id="UP001596353"/>
    </source>
</evidence>
<gene>
    <name evidence="2" type="ORF">ACFQFQ_06560</name>
</gene>
<dbReference type="Pfam" id="PF20107">
    <property type="entry name" value="DUF6497"/>
    <property type="match status" value="1"/>
</dbReference>
<reference evidence="3" key="1">
    <citation type="journal article" date="2019" name="Int. J. Syst. Evol. Microbiol.">
        <title>The Global Catalogue of Microorganisms (GCM) 10K type strain sequencing project: providing services to taxonomists for standard genome sequencing and annotation.</title>
        <authorList>
            <consortium name="The Broad Institute Genomics Platform"/>
            <consortium name="The Broad Institute Genome Sequencing Center for Infectious Disease"/>
            <person name="Wu L."/>
            <person name="Ma J."/>
        </authorList>
    </citation>
    <scope>NUCLEOTIDE SEQUENCE [LARGE SCALE GENOMIC DNA]</scope>
    <source>
        <strain evidence="3">CCUG 66188</strain>
    </source>
</reference>
<sequence length="126" mass="13851">MRTAALALLLAATPALALDVPSGQPVSLQEVLVDSVGPQTWLRFRLIAPAIARETGEIDYQTAARDMMHLCQELALPYIGEHDLSGDVIVISLADRETEFGVADPEVTQFFEAFHIENDLCIWESL</sequence>
<comment type="caution">
    <text evidence="2">The sequence shown here is derived from an EMBL/GenBank/DDBJ whole genome shotgun (WGS) entry which is preliminary data.</text>
</comment>
<dbReference type="InterPro" id="IPR045467">
    <property type="entry name" value="DUF6497"/>
</dbReference>
<evidence type="ECO:0000256" key="1">
    <source>
        <dbReference type="SAM" id="SignalP"/>
    </source>
</evidence>
<evidence type="ECO:0000313" key="2">
    <source>
        <dbReference type="EMBL" id="MFC6759234.1"/>
    </source>
</evidence>